<dbReference type="Proteomes" id="UP000005640">
    <property type="component" value="Chromosome 7"/>
</dbReference>
<keyword evidence="8" id="KW-0418">Kinase</keyword>
<dbReference type="GeneTree" id="ENSGT00940000157992"/>
<evidence type="ECO:0000313" key="20">
    <source>
        <dbReference type="Ensembl" id="ENSP00000511999.1"/>
    </source>
</evidence>
<dbReference type="FunFam" id="3.80.10.10:FF:000191">
    <property type="entry name" value="Leucine rich repeats and guanylate kinase domain containing"/>
    <property type="match status" value="1"/>
</dbReference>
<evidence type="ECO:0000256" key="8">
    <source>
        <dbReference type="ARBA" id="ARBA00022777"/>
    </source>
</evidence>
<dbReference type="GO" id="GO:0007283">
    <property type="term" value="P:spermatogenesis"/>
    <property type="evidence" value="ECO:0007669"/>
    <property type="project" value="UniProtKB-KW"/>
</dbReference>
<dbReference type="CTD" id="136332"/>
<dbReference type="Gene3D" id="3.40.50.300">
    <property type="entry name" value="P-loop containing nucleotide triphosphate hydrolases"/>
    <property type="match status" value="1"/>
</dbReference>
<feature type="compositionally biased region" description="Basic and acidic residues" evidence="18">
    <location>
        <begin position="821"/>
        <end position="831"/>
    </location>
</feature>
<dbReference type="GO" id="GO:0030154">
    <property type="term" value="P:cell differentiation"/>
    <property type="evidence" value="ECO:0007669"/>
    <property type="project" value="UniProtKB-KW"/>
</dbReference>
<protein>
    <recommendedName>
        <fullName evidence="17">Leucine-rich repeat and guanylate kinase domain-containing protein</fullName>
    </recommendedName>
</protein>
<reference evidence="20 21" key="1">
    <citation type="journal article" date="2001" name="Nature">
        <title>Initial sequencing and analysis of the human genome.</title>
        <authorList>
            <consortium name="International Human Genome Sequencing Consortium"/>
            <person name="Lander E.S."/>
            <person name="Linton L.M."/>
            <person name="Birren B."/>
            <person name="Nusbaum C."/>
            <person name="Zody M.C."/>
            <person name="Baldwin J."/>
            <person name="Devon K."/>
            <person name="Dewar K."/>
            <person name="Doyle M."/>
            <person name="FitzHugh W."/>
            <person name="Funke R."/>
            <person name="Gage D."/>
            <person name="Harris K."/>
            <person name="Heaford A."/>
            <person name="Howland J."/>
            <person name="Kann L."/>
            <person name="Lehoczky J."/>
            <person name="LeVine R."/>
            <person name="McEwan P."/>
            <person name="McKernan K."/>
            <person name="Meldrim J."/>
            <person name="Mesirov J.P."/>
            <person name="Miranda C."/>
            <person name="Morris W."/>
            <person name="Naylor J."/>
            <person name="Raymond C."/>
            <person name="Rosetti M."/>
            <person name="Santos R."/>
            <person name="Sheridan A."/>
            <person name="Sougnez C."/>
            <person name="Stange-Thomann N."/>
            <person name="Stojanovic N."/>
            <person name="Subramanian A."/>
            <person name="Wyman D."/>
            <person name="Rogers J."/>
            <person name="Sulston J."/>
            <person name="Ainscough R."/>
            <person name="Beck S."/>
            <person name="Bentley D."/>
            <person name="Burton J."/>
            <person name="Clee C."/>
            <person name="Carter N."/>
            <person name="Coulson A."/>
            <person name="Deadman R."/>
            <person name="Deloukas P."/>
            <person name="Dunham A."/>
            <person name="Dunham I."/>
            <person name="Durbin R."/>
            <person name="French L."/>
            <person name="Grafham D."/>
            <person name="Gregory S."/>
            <person name="Hubbard T."/>
            <person name="Humphray S."/>
            <person name="Hunt A."/>
            <person name="Jones M."/>
            <person name="Lloyd C."/>
            <person name="McMurray A."/>
            <person name="Matthews L."/>
            <person name="Mercer S."/>
            <person name="Milne S."/>
            <person name="Mullikin J.C."/>
            <person name="Mungall A."/>
            <person name="Plumb R."/>
            <person name="Ross M."/>
            <person name="Shownkeen R."/>
            <person name="Sims S."/>
            <person name="Waterston R.H."/>
            <person name="Wilson R.K."/>
            <person name="Hillier L.W."/>
            <person name="McPherson J.D."/>
            <person name="Marra M.A."/>
            <person name="Mardis E.R."/>
            <person name="Fulton L.A."/>
            <person name="Chinwalla A.T."/>
            <person name="Pepin K.H."/>
            <person name="Gish W.R."/>
            <person name="Chissoe S.L."/>
            <person name="Wendl M.C."/>
            <person name="Delehaunty K.D."/>
            <person name="Miner T.L."/>
            <person name="Delehaunty A."/>
            <person name="Kramer J.B."/>
            <person name="Cook L.L."/>
            <person name="Fulton R.S."/>
            <person name="Johnson D.L."/>
            <person name="Minx P.J."/>
            <person name="Clifton S.W."/>
            <person name="Hawkins T."/>
            <person name="Branscomb E."/>
            <person name="Predki P."/>
            <person name="Richardson P."/>
            <person name="Wenning S."/>
            <person name="Slezak T."/>
            <person name="Doggett N."/>
            <person name="Cheng J.F."/>
            <person name="Olsen A."/>
            <person name="Lucas S."/>
            <person name="Elkin C."/>
            <person name="Uberbacher E."/>
            <person name="Frazier M."/>
            <person name="Gibbs R.A."/>
            <person name="Muzny D.M."/>
            <person name="Scherer S.E."/>
            <person name="Bouck J.B."/>
            <person name="Sodergren E.J."/>
            <person name="Worley K.C."/>
            <person name="Rives C.M."/>
            <person name="Gorrell J.H."/>
            <person name="Metzker M.L."/>
            <person name="Naylor S.L."/>
            <person name="Kucherlapati R.S."/>
            <person name="Nelson D.L."/>
            <person name="Weinstock G.M."/>
            <person name="Sakaki Y."/>
            <person name="Fujiyama A."/>
            <person name="Hattori M."/>
            <person name="Yada T."/>
            <person name="Toyoda A."/>
            <person name="Itoh T."/>
            <person name="Kawagoe C."/>
            <person name="Watanabe H."/>
            <person name="Totoki Y."/>
            <person name="Taylor T."/>
            <person name="Weissenbach J."/>
            <person name="Heilig R."/>
            <person name="Saurin W."/>
            <person name="Artiguenave F."/>
            <person name="Brottier P."/>
            <person name="Bruls T."/>
            <person name="Pelletier E."/>
            <person name="Robert C."/>
            <person name="Wincker P."/>
            <person name="Smith D.R."/>
            <person name="Doucette-Stamm L."/>
            <person name="Rubenfield M."/>
            <person name="Weinstock K."/>
            <person name="Lee H.M."/>
            <person name="Dubois J."/>
            <person name="Rosenthal A."/>
            <person name="Platzer M."/>
            <person name="Nyakatura G."/>
            <person name="Taudien S."/>
            <person name="Rump A."/>
            <person name="Yang H."/>
            <person name="Yu J."/>
            <person name="Wang J."/>
            <person name="Huang G."/>
            <person name="Gu J."/>
            <person name="Hood L."/>
            <person name="Rowen L."/>
            <person name="Madan A."/>
            <person name="Qin S."/>
            <person name="Davis R.W."/>
            <person name="Federspiel N.A."/>
            <person name="Abola A.P."/>
            <person name="Proctor M.J."/>
            <person name="Myers R.M."/>
            <person name="Schmutz J."/>
            <person name="Dickson M."/>
            <person name="Grimwood J."/>
            <person name="Cox D.R."/>
            <person name="Olson M.V."/>
            <person name="Kaul R."/>
            <person name="Raymond C."/>
            <person name="Shimizu N."/>
            <person name="Kawasaki K."/>
            <person name="Minoshima S."/>
            <person name="Evans G.A."/>
            <person name="Athanasiou M."/>
            <person name="Schultz R."/>
            <person name="Roe B.A."/>
            <person name="Chen F."/>
            <person name="Pan H."/>
            <person name="Ramser J."/>
            <person name="Lehrach H."/>
            <person name="Reinhardt R."/>
            <person name="McCombie W.R."/>
            <person name="de la Bastide M."/>
            <person name="Dedhia N."/>
            <person name="Blocker H."/>
            <person name="Hornischer K."/>
            <person name="Nordsiek G."/>
            <person name="Agarwala R."/>
            <person name="Aravind L."/>
            <person name="Bailey J.A."/>
            <person name="Bateman A."/>
            <person name="Batzoglou S."/>
            <person name="Birney E."/>
            <person name="Bork P."/>
            <person name="Brown D.G."/>
            <person name="Burge C.B."/>
            <person name="Cerutti L."/>
            <person name="Chen H.C."/>
            <person name="Church D."/>
            <person name="Clamp M."/>
            <person name="Copley R.R."/>
            <person name="Doerks T."/>
            <person name="Eddy S.R."/>
            <person name="Eichler E.E."/>
            <person name="Furey T.S."/>
            <person name="Galagan J."/>
            <person name="Gilbert J.G."/>
            <person name="Harmon C."/>
            <person name="Hayashizaki Y."/>
            <person name="Haussler D."/>
            <person name="Hermjakob H."/>
            <person name="Hokamp K."/>
            <person name="Jang W."/>
            <person name="Johnson L.S."/>
            <person name="Jones T.A."/>
            <person name="Kasif S."/>
            <person name="Kaspryzk A."/>
            <person name="Kennedy S."/>
            <person name="Kent W.J."/>
            <person name="Kitts P."/>
            <person name="Koonin E.V."/>
            <person name="Korf I."/>
            <person name="Kulp D."/>
            <person name="Lancet D."/>
            <person name="Lowe T.M."/>
            <person name="McLysaght A."/>
            <person name="Mikkelsen T."/>
            <person name="Moran J.V."/>
            <person name="Mulder N."/>
            <person name="Pollara V.J."/>
            <person name="Ponting C.P."/>
            <person name="Schuler G."/>
            <person name="Schultz J."/>
            <person name="Slater G."/>
            <person name="Smit A.F."/>
            <person name="Stupka E."/>
            <person name="Szustakowski J."/>
            <person name="Thierry-Mieg D."/>
            <person name="Thierry-Mieg J."/>
            <person name="Wagner L."/>
            <person name="Wallis J."/>
            <person name="Wheeler R."/>
            <person name="Williams A."/>
            <person name="Wolf Y.I."/>
            <person name="Wolfe K.H."/>
            <person name="Yang S.P."/>
            <person name="Yeh R.F."/>
            <person name="Collins F."/>
            <person name="Guyer M.S."/>
            <person name="Peterson J."/>
            <person name="Felsenfeld A."/>
            <person name="Wetterstrand K.A."/>
            <person name="Patrinos A."/>
            <person name="Morgan M.J."/>
            <person name="de Jong P."/>
            <person name="Catanese J.J."/>
            <person name="Osoegawa K."/>
            <person name="Shizuya H."/>
            <person name="Choi S."/>
            <person name="Chen Y.J."/>
        </authorList>
    </citation>
    <scope>NUCLEOTIDE SEQUENCE [LARGE SCALE GENOMIC DNA]</scope>
</reference>
<keyword evidence="12" id="KW-0206">Cytoskeleton</keyword>
<reference evidence="20" key="4">
    <citation type="submission" date="2025-08" db="UniProtKB">
        <authorList>
            <consortium name="Ensembl"/>
        </authorList>
    </citation>
    <scope>IDENTIFICATION</scope>
</reference>
<dbReference type="SMR" id="A0A8Q3SI13"/>
<dbReference type="GO" id="GO:0016301">
    <property type="term" value="F:kinase activity"/>
    <property type="evidence" value="ECO:0007669"/>
    <property type="project" value="UniProtKB-KW"/>
</dbReference>
<evidence type="ECO:0000256" key="15">
    <source>
        <dbReference type="ARBA" id="ARBA00054148"/>
    </source>
</evidence>
<proteinExistence type="evidence at protein level"/>
<evidence type="ECO:0000256" key="6">
    <source>
        <dbReference type="ARBA" id="ARBA00022737"/>
    </source>
</evidence>
<keyword evidence="11" id="KW-0744">Spermatogenesis</keyword>
<keyword evidence="5" id="KW-0808">Transferase</keyword>
<keyword evidence="9" id="KW-0221">Differentiation</keyword>
<accession>A0A8Q3SI13</accession>
<feature type="compositionally biased region" description="Polar residues" evidence="18">
    <location>
        <begin position="926"/>
        <end position="935"/>
    </location>
</feature>
<evidence type="ECO:0007829" key="23">
    <source>
        <dbReference type="ProteomicsDB" id="A0A8Q3SI13"/>
    </source>
</evidence>
<name>A0A8Q3SI13_HUMAN</name>
<dbReference type="SMART" id="SM00365">
    <property type="entry name" value="LRR_SD22"/>
    <property type="match status" value="7"/>
</dbReference>
<keyword evidence="22 23" id="KW-1267">Proteomics identification</keyword>
<evidence type="ECO:0000256" key="4">
    <source>
        <dbReference type="ARBA" id="ARBA00022614"/>
    </source>
</evidence>
<dbReference type="PROSITE" id="PS50052">
    <property type="entry name" value="GUANYLATE_KINASE_2"/>
    <property type="match status" value="1"/>
</dbReference>
<keyword evidence="3" id="KW-0963">Cytoplasm</keyword>
<dbReference type="RefSeq" id="NP_001352629.1">
    <property type="nucleotide sequence ID" value="NM_001365700.3"/>
</dbReference>
<feature type="compositionally biased region" description="Pro residues" evidence="18">
    <location>
        <begin position="785"/>
        <end position="801"/>
    </location>
</feature>
<dbReference type="PANTHER" id="PTHR23117">
    <property type="entry name" value="GUANYLATE KINASE-RELATED"/>
    <property type="match status" value="1"/>
</dbReference>
<evidence type="ECO:0000256" key="3">
    <source>
        <dbReference type="ARBA" id="ARBA00022490"/>
    </source>
</evidence>
<keyword evidence="13" id="KW-0966">Cell projection</keyword>
<dbReference type="PROSITE" id="PS51450">
    <property type="entry name" value="LRR"/>
    <property type="match status" value="6"/>
</dbReference>
<dbReference type="Ensembl" id="ENST00000695542.2">
    <property type="protein sequence ID" value="ENSP00000511999.1"/>
    <property type="gene ID" value="ENSG00000155530.4"/>
</dbReference>
<organism evidence="20 21">
    <name type="scientific">Homo sapiens</name>
    <name type="common">Human</name>
    <dbReference type="NCBI Taxonomy" id="9606"/>
    <lineage>
        <taxon>Eukaryota</taxon>
        <taxon>Metazoa</taxon>
        <taxon>Chordata</taxon>
        <taxon>Craniata</taxon>
        <taxon>Vertebrata</taxon>
        <taxon>Euteleostomi</taxon>
        <taxon>Mammalia</taxon>
        <taxon>Eutheria</taxon>
        <taxon>Euarchontoglires</taxon>
        <taxon>Primates</taxon>
        <taxon>Haplorrhini</taxon>
        <taxon>Catarrhini</taxon>
        <taxon>Hominidae</taxon>
        <taxon>Homo</taxon>
    </lineage>
</organism>
<dbReference type="Pfam" id="PF12799">
    <property type="entry name" value="LRR_4"/>
    <property type="match status" value="1"/>
</dbReference>
<dbReference type="Pfam" id="PF14580">
    <property type="entry name" value="LRR_9"/>
    <property type="match status" value="1"/>
</dbReference>
<dbReference type="OrthoDB" id="6334211at2759"/>
<evidence type="ECO:0000256" key="16">
    <source>
        <dbReference type="ARBA" id="ARBA00062266"/>
    </source>
</evidence>
<dbReference type="InterPro" id="IPR008144">
    <property type="entry name" value="Guanylate_kin-like_dom"/>
</dbReference>
<dbReference type="InterPro" id="IPR027417">
    <property type="entry name" value="P-loop_NTPase"/>
</dbReference>
<dbReference type="OpenTargets" id="ENSG00000155530"/>
<keyword evidence="7" id="KW-0547">Nucleotide-binding</keyword>
<evidence type="ECO:0000256" key="13">
    <source>
        <dbReference type="ARBA" id="ARBA00023273"/>
    </source>
</evidence>
<feature type="compositionally biased region" description="Pro residues" evidence="18">
    <location>
        <begin position="755"/>
        <end position="766"/>
    </location>
</feature>
<dbReference type="InterPro" id="IPR032675">
    <property type="entry name" value="LRR_dom_sf"/>
</dbReference>
<evidence type="ECO:0000256" key="18">
    <source>
        <dbReference type="SAM" id="MobiDB-lite"/>
    </source>
</evidence>
<feature type="compositionally biased region" description="Polar residues" evidence="18">
    <location>
        <begin position="1062"/>
        <end position="1072"/>
    </location>
</feature>
<keyword evidence="21" id="KW-1185">Reference proteome</keyword>
<comment type="function">
    <text evidence="15">Involved in multiple aspects of sperm assembly including acrosome attachment, shaping of the sperm head and in the early aspects of axoneme development. Not essential for primary cilium biogenesis.</text>
</comment>
<feature type="region of interest" description="Disordered" evidence="18">
    <location>
        <begin position="738"/>
        <end position="1131"/>
    </location>
</feature>
<feature type="compositionally biased region" description="Basic and acidic residues" evidence="18">
    <location>
        <begin position="678"/>
        <end position="687"/>
    </location>
</feature>
<dbReference type="InterPro" id="IPR008145">
    <property type="entry name" value="GK/Ca_channel_bsu"/>
</dbReference>
<dbReference type="SUPFAM" id="SSF52058">
    <property type="entry name" value="L domain-like"/>
    <property type="match status" value="1"/>
</dbReference>
<dbReference type="Pfam" id="PF00625">
    <property type="entry name" value="Guanylate_kin"/>
    <property type="match status" value="1"/>
</dbReference>
<feature type="region of interest" description="Disordered" evidence="18">
    <location>
        <begin position="674"/>
        <end position="699"/>
    </location>
</feature>
<dbReference type="Gene3D" id="3.80.10.10">
    <property type="entry name" value="Ribonuclease Inhibitor"/>
    <property type="match status" value="2"/>
</dbReference>
<dbReference type="AlphaFoldDB" id="A0A8Q3SI13"/>
<sequence>MATSERALLRTRAASLLRGLGRSRTGARSLQFRAEKERQPCWSFPMGQKTKGSSNIASSYLLQQLMHRYQELDSDGDEDQGEGEAGSEESSESEMLNLEEEFDGVLREEAVAKALHHLGRSGSGTEQVYLNLTLSGCNLIDVSILCGYVHLQKLDLSANKIEDLSCVSCMPYLLELNASQNNLTTFFNFKPPKNLKKADFSHNQISEICDLSAYHALTKLILDGNEIEEISGLEMCNNLIHLSLANNKITTINGLNKLPIKILCLSNNQIEMITGLEDLKALQNLDLSHNQISSLQGLENHDLLEVINLEDNKIAELREIEYIKNLPILRVLNLLENPIQEKSEYWFFVIFMLLRLTELDQKKIKVEEKVSAVNKYDPPPEVVAAQDHLTHVVNSVMQPQRIFDSTLPSLDAPYPMLILAGPEACGKRELAHRLCRQFSTYFRYGACHTTRPPYFGEGDRVDYHFISQDVFDEMVNMGKFILTFSYGNHKYGLNRDTVEGIARDGLASCIHMEIEGVRSLKYSYFEPRYILVVPMNKEKYEGYLRRKGLFSRAEIEFAVSRVDLYIKINQNFPGYFDEVINADDLDVAYQKLSQLIREYLGLTEEPAKSLATTAAGAPASKKTVSGVPAHLVPSPRCLAKLQADGQMTEHLSGMQIHAKDLENQSVTPAQNQELAQDGETHQKELSPDSHLNPELPQHLSSSALGLPQQAQDLSLNPTEEDVQQSDLPLKQIATETDVPEVEASEVGQSPITPTLVPPVHPSPPSSRSPQPGQDKESGEAQVTPTGPPLSEPLQGPGPTPLSPQRIQDEEIESDKLPPSSSHHDPPKDSSHTDLVQKLAGDSQQALKEETSKPEAIRVSIPHPELPHPQDLATDTKQPQARGAPGTLLPRSRLAPTRLPQPQVLAPLQSRRPTPKLLSPSREEALGTTSHQTMTVSPRLPPTREADTSKLPPISPPHSKPPPNLSPQAAHSLQQVQEEKVSEVKLPLISPPSQEQAEPRILSPAQEEAAQKVRLPRIPAPLPEPGLPQNSGTQPDPRPAKERKAPQAGSSSRRKIPDMRASPHNQGPLQQTGAREKKLPNQKGTARGLAPLEEAPPGNHQPALQLEPHDQPAPTMVPDDPNPSPPLVSCLS</sequence>
<evidence type="ECO:0007829" key="22">
    <source>
        <dbReference type="PeptideAtlas" id="A0A8Q3SI13"/>
    </source>
</evidence>
<dbReference type="SUPFAM" id="SSF52540">
    <property type="entry name" value="P-loop containing nucleoside triphosphate hydrolases"/>
    <property type="match status" value="1"/>
</dbReference>
<reference evidence="20 21" key="2">
    <citation type="journal article" date="2003" name="Nature">
        <title>The DNA sequence of human chromosome 7.</title>
        <authorList>
            <person name="Hillier L.W."/>
            <person name="Fulton R.S."/>
            <person name="Fulton L.A."/>
            <person name="Graves T.A."/>
            <person name="Pepin K.H."/>
            <person name="Wagner-McPherson C."/>
            <person name="Layman D."/>
            <person name="Maas J."/>
            <person name="Jaeger S."/>
            <person name="Walker R."/>
            <person name="Wylie K."/>
            <person name="Sekhon M."/>
            <person name="Becker M.C."/>
            <person name="O'Laughlin M.D."/>
            <person name="Schaller M.E."/>
            <person name="Fewell G.A."/>
            <person name="Delehaunty K.D."/>
            <person name="Miner T.L."/>
            <person name="Nash W.E."/>
            <person name="Cordes M."/>
            <person name="Du H."/>
            <person name="Sun H."/>
            <person name="Edwards J."/>
            <person name="Bradshaw-Cordum H."/>
            <person name="Ali J."/>
            <person name="Andrews S."/>
            <person name="Isak A."/>
            <person name="Vanbrunt A."/>
            <person name="Nguyen C."/>
            <person name="Du F."/>
            <person name="Lamar B."/>
            <person name="Courtney L."/>
            <person name="Kalicki J."/>
            <person name="Ozersky P."/>
            <person name="Bielicki L."/>
            <person name="Scott K."/>
            <person name="Holmes A."/>
            <person name="Harkins R."/>
            <person name="Harris A."/>
            <person name="Strong C.M."/>
            <person name="Hou S."/>
            <person name="Tomlinson C."/>
            <person name="Dauphin-Kohlberg S."/>
            <person name="Kozlowicz-Reilly A."/>
            <person name="Leonard S."/>
            <person name="Rohlfing T."/>
            <person name="Rock S.M."/>
            <person name="Tin-Wollam A.M."/>
            <person name="Abbott A."/>
            <person name="Minx P."/>
            <person name="Maupin R."/>
            <person name="Strowmatt C."/>
            <person name="Latreille P."/>
            <person name="Miller N."/>
            <person name="Johnson D."/>
            <person name="Murray J."/>
            <person name="Woessner J.P."/>
            <person name="Wendl M.C."/>
            <person name="Yang S.P."/>
            <person name="Schultz B.R."/>
            <person name="Wallis J.W."/>
            <person name="Spieth J."/>
            <person name="Bieri T.A."/>
            <person name="Nelson J.O."/>
            <person name="Berkowicz N."/>
            <person name="Wohldmann P.E."/>
            <person name="Cook L.L."/>
            <person name="Hickenbotham M.T."/>
            <person name="Eldred J."/>
            <person name="Williams D."/>
            <person name="Bedell J.A."/>
            <person name="Mardis E.R."/>
            <person name="Clifton S.W."/>
            <person name="Chissoe S.L."/>
            <person name="Marra M.A."/>
            <person name="Raymond C."/>
            <person name="Haugen E."/>
            <person name="Gillett W."/>
            <person name="Zhou Y."/>
            <person name="James R."/>
            <person name="Phelps K."/>
            <person name="Iadanoto S."/>
            <person name="Bubb K."/>
            <person name="Simms E."/>
            <person name="Levy R."/>
            <person name="Clendenning J."/>
            <person name="Kaul R."/>
            <person name="Kent W.J."/>
            <person name="Furey T.S."/>
            <person name="Baertsch R.A."/>
            <person name="Brent M.R."/>
            <person name="Keibler E."/>
            <person name="Flicek P."/>
            <person name="Bork P."/>
            <person name="Suyama M."/>
            <person name="Bailey J.A."/>
            <person name="Portnoy M.E."/>
            <person name="Torrents D."/>
            <person name="Chinwalla A.T."/>
            <person name="Gish W.R."/>
            <person name="Eddy S.R."/>
            <person name="McPherson J.D."/>
            <person name="Olson M.V."/>
            <person name="Eichler E.E."/>
            <person name="Green E.D."/>
            <person name="Waterston R.H."/>
            <person name="Wilson R.K."/>
        </authorList>
    </citation>
    <scope>NUCLEOTIDE SEQUENCE [LARGE SCALE GENOMIC DNA]</scope>
</reference>
<evidence type="ECO:0000256" key="17">
    <source>
        <dbReference type="ARBA" id="ARBA00071205"/>
    </source>
</evidence>
<evidence type="ECO:0000256" key="7">
    <source>
        <dbReference type="ARBA" id="ARBA00022741"/>
    </source>
</evidence>
<keyword evidence="10" id="KW-0067">ATP-binding</keyword>
<reference evidence="20 21" key="3">
    <citation type="journal article" date="2004" name="Nature">
        <title>Finishing the euchromatic sequence of the human genome.</title>
        <authorList>
            <consortium name="International Human Genome Sequencing Consortium"/>
        </authorList>
    </citation>
    <scope>NUCLEOTIDE SEQUENCE [LARGE SCALE GENOMIC DNA]</scope>
</reference>
<comment type="subunit">
    <text evidence="16">Interacts (via guanylate kinase-like domain) with RIMBP3 (via coiled-coil region). Interacts (via guanylate kinase-like domain) with HOOK2. Interacts (via LRRCT domain) with KLC3. Interacts with HOOK1 and HOOK3.</text>
</comment>
<evidence type="ECO:0000256" key="12">
    <source>
        <dbReference type="ARBA" id="ARBA00023212"/>
    </source>
</evidence>
<dbReference type="EMBL" id="AC018646">
    <property type="status" value="NOT_ANNOTATED_CDS"/>
    <property type="molecule type" value="Genomic_DNA"/>
</dbReference>
<feature type="domain" description="Guanylate kinase-like" evidence="19">
    <location>
        <begin position="414"/>
        <end position="597"/>
    </location>
</feature>
<dbReference type="GO" id="GO:0001669">
    <property type="term" value="C:acrosomal vesicle"/>
    <property type="evidence" value="ECO:0007669"/>
    <property type="project" value="UniProtKB-SubCell"/>
</dbReference>
<feature type="region of interest" description="Disordered" evidence="18">
    <location>
        <begin position="73"/>
        <end position="96"/>
    </location>
</feature>
<comment type="subcellular location">
    <subcellularLocation>
        <location evidence="1">Cytoplasm</location>
        <location evidence="1">Cytoskeleton</location>
        <location evidence="1">Cilium basal body</location>
    </subcellularLocation>
    <subcellularLocation>
        <location evidence="2">Cytoplasmic vesicle</location>
        <location evidence="2">Secretory vesicle</location>
        <location evidence="2">Acrosome</location>
    </subcellularLocation>
</comment>
<reference evidence="20" key="5">
    <citation type="submission" date="2025-09" db="UniProtKB">
        <authorList>
            <consortium name="Ensembl"/>
        </authorList>
    </citation>
    <scope>IDENTIFICATION</scope>
</reference>
<evidence type="ECO:0000313" key="21">
    <source>
        <dbReference type="Proteomes" id="UP000005640"/>
    </source>
</evidence>
<evidence type="ECO:0000256" key="2">
    <source>
        <dbReference type="ARBA" id="ARBA00004218"/>
    </source>
</evidence>
<dbReference type="SMART" id="SM00072">
    <property type="entry name" value="GuKc"/>
    <property type="match status" value="1"/>
</dbReference>
<evidence type="ECO:0000256" key="14">
    <source>
        <dbReference type="ARBA" id="ARBA00023329"/>
    </source>
</evidence>
<evidence type="ECO:0000256" key="9">
    <source>
        <dbReference type="ARBA" id="ARBA00022782"/>
    </source>
</evidence>
<evidence type="ECO:0000259" key="19">
    <source>
        <dbReference type="PROSITE" id="PS50052"/>
    </source>
</evidence>
<gene>
    <name evidence="20" type="primary">LRGUK</name>
</gene>
<feature type="compositionally biased region" description="Basic and acidic residues" evidence="18">
    <location>
        <begin position="846"/>
        <end position="855"/>
    </location>
</feature>
<keyword evidence="6" id="KW-0677">Repeat</keyword>
<dbReference type="FunFam" id="3.40.50.300:FF:000828">
    <property type="entry name" value="leucine-rich repeat and guanylate kinase domain-containing protein-like"/>
    <property type="match status" value="1"/>
</dbReference>
<dbReference type="PANTHER" id="PTHR23117:SF18">
    <property type="entry name" value="LEUCINE-RICH REPEAT AND GUANYLATE KINASE DOMAIN-CONTAINING PROTEIN"/>
    <property type="match status" value="1"/>
</dbReference>
<evidence type="ECO:0000256" key="11">
    <source>
        <dbReference type="ARBA" id="ARBA00022871"/>
    </source>
</evidence>
<feature type="compositionally biased region" description="Pro residues" evidence="18">
    <location>
        <begin position="952"/>
        <end position="964"/>
    </location>
</feature>
<dbReference type="HGNC" id="HGNC:21964">
    <property type="gene designation" value="LRGUK"/>
</dbReference>
<dbReference type="EMBL" id="AC008154">
    <property type="status" value="NOT_ANNOTATED_CDS"/>
    <property type="molecule type" value="Genomic_DNA"/>
</dbReference>
<dbReference type="InterPro" id="IPR001611">
    <property type="entry name" value="Leu-rich_rpt"/>
</dbReference>
<dbReference type="EMBL" id="KF510982">
    <property type="status" value="NOT_ANNOTATED_CDS"/>
    <property type="molecule type" value="Genomic_DNA"/>
</dbReference>
<evidence type="ECO:0000256" key="1">
    <source>
        <dbReference type="ARBA" id="ARBA00004120"/>
    </source>
</evidence>
<dbReference type="CDD" id="cd00071">
    <property type="entry name" value="GMPK"/>
    <property type="match status" value="1"/>
</dbReference>
<dbReference type="GeneID" id="136332"/>
<keyword evidence="14" id="KW-0968">Cytoplasmic vesicle</keyword>
<dbReference type="FunFam" id="3.80.10.10:FF:000238">
    <property type="entry name" value="Leucine rich repeats and guanylate kinase domain containing"/>
    <property type="match status" value="1"/>
</dbReference>
<evidence type="ECO:0000256" key="10">
    <source>
        <dbReference type="ARBA" id="ARBA00022840"/>
    </source>
</evidence>
<keyword evidence="4" id="KW-0433">Leucine-rich repeat</keyword>
<dbReference type="GO" id="GO:0005524">
    <property type="term" value="F:ATP binding"/>
    <property type="evidence" value="ECO:0007669"/>
    <property type="project" value="UniProtKB-KW"/>
</dbReference>
<evidence type="ECO:0000256" key="5">
    <source>
        <dbReference type="ARBA" id="ARBA00022679"/>
    </source>
</evidence>
<dbReference type="InterPro" id="IPR025875">
    <property type="entry name" value="Leu-rich_rpt_4"/>
</dbReference>